<feature type="compositionally biased region" description="Acidic residues" evidence="13">
    <location>
        <begin position="1008"/>
        <end position="1026"/>
    </location>
</feature>
<evidence type="ECO:0000256" key="6">
    <source>
        <dbReference type="ARBA" id="ARBA00022771"/>
    </source>
</evidence>
<keyword evidence="11" id="KW-0539">Nucleus</keyword>
<feature type="compositionally biased region" description="Low complexity" evidence="13">
    <location>
        <begin position="725"/>
        <end position="740"/>
    </location>
</feature>
<feature type="region of interest" description="Disordered" evidence="13">
    <location>
        <begin position="405"/>
        <end position="431"/>
    </location>
</feature>
<evidence type="ECO:0000256" key="8">
    <source>
        <dbReference type="ARBA" id="ARBA00023015"/>
    </source>
</evidence>
<feature type="domain" description="C2H2-type" evidence="14">
    <location>
        <begin position="1210"/>
        <end position="1237"/>
    </location>
</feature>
<protein>
    <recommendedName>
        <fullName evidence="14">C2H2-type domain-containing protein</fullName>
    </recommendedName>
</protein>
<feature type="domain" description="C2H2-type" evidence="14">
    <location>
        <begin position="1480"/>
        <end position="1507"/>
    </location>
</feature>
<dbReference type="Gene3D" id="3.30.160.60">
    <property type="entry name" value="Classic Zinc Finger"/>
    <property type="match status" value="10"/>
</dbReference>
<feature type="region of interest" description="Disordered" evidence="13">
    <location>
        <begin position="1"/>
        <end position="27"/>
    </location>
</feature>
<keyword evidence="16" id="KW-1185">Reference proteome</keyword>
<proteinExistence type="inferred from homology"/>
<dbReference type="PANTHER" id="PTHR24408:SF58">
    <property type="entry name" value="TRANSCRIPTION FACTOR (TFIIIA), PUTATIVE (AFU_ORTHOLOGUE AFUA_1G05150)-RELATED"/>
    <property type="match status" value="1"/>
</dbReference>
<dbReference type="SMART" id="SM00355">
    <property type="entry name" value="ZnF_C2H2"/>
    <property type="match status" value="16"/>
</dbReference>
<dbReference type="Proteomes" id="UP001445076">
    <property type="component" value="Unassembled WGS sequence"/>
</dbReference>
<evidence type="ECO:0000256" key="11">
    <source>
        <dbReference type="ARBA" id="ARBA00023242"/>
    </source>
</evidence>
<organism evidence="15 16">
    <name type="scientific">Cherax quadricarinatus</name>
    <name type="common">Australian red claw crayfish</name>
    <dbReference type="NCBI Taxonomy" id="27406"/>
    <lineage>
        <taxon>Eukaryota</taxon>
        <taxon>Metazoa</taxon>
        <taxon>Ecdysozoa</taxon>
        <taxon>Arthropoda</taxon>
        <taxon>Crustacea</taxon>
        <taxon>Multicrustacea</taxon>
        <taxon>Malacostraca</taxon>
        <taxon>Eumalacostraca</taxon>
        <taxon>Eucarida</taxon>
        <taxon>Decapoda</taxon>
        <taxon>Pleocyemata</taxon>
        <taxon>Astacidea</taxon>
        <taxon>Parastacoidea</taxon>
        <taxon>Parastacidae</taxon>
        <taxon>Cherax</taxon>
    </lineage>
</organism>
<evidence type="ECO:0000313" key="15">
    <source>
        <dbReference type="EMBL" id="KAK8737206.1"/>
    </source>
</evidence>
<evidence type="ECO:0000256" key="7">
    <source>
        <dbReference type="ARBA" id="ARBA00022833"/>
    </source>
</evidence>
<evidence type="ECO:0000256" key="4">
    <source>
        <dbReference type="ARBA" id="ARBA00022723"/>
    </source>
</evidence>
<feature type="domain" description="C2H2-type" evidence="14">
    <location>
        <begin position="1266"/>
        <end position="1294"/>
    </location>
</feature>
<dbReference type="FunFam" id="3.30.160.60:FF:000624">
    <property type="entry name" value="zinc finger protein 697"/>
    <property type="match status" value="1"/>
</dbReference>
<evidence type="ECO:0000256" key="10">
    <source>
        <dbReference type="ARBA" id="ARBA00023163"/>
    </source>
</evidence>
<evidence type="ECO:0000256" key="13">
    <source>
        <dbReference type="SAM" id="MobiDB-lite"/>
    </source>
</evidence>
<evidence type="ECO:0000313" key="16">
    <source>
        <dbReference type="Proteomes" id="UP001445076"/>
    </source>
</evidence>
<evidence type="ECO:0000256" key="9">
    <source>
        <dbReference type="ARBA" id="ARBA00023125"/>
    </source>
</evidence>
<feature type="domain" description="C2H2-type" evidence="14">
    <location>
        <begin position="1367"/>
        <end position="1393"/>
    </location>
</feature>
<dbReference type="PROSITE" id="PS50157">
    <property type="entry name" value="ZINC_FINGER_C2H2_2"/>
    <property type="match status" value="12"/>
</dbReference>
<comment type="subcellular location">
    <subcellularLocation>
        <location evidence="2">Nucleus</location>
    </subcellularLocation>
</comment>
<dbReference type="InterPro" id="IPR036236">
    <property type="entry name" value="Znf_C2H2_sf"/>
</dbReference>
<dbReference type="FunFam" id="3.30.160.60:FF:000478">
    <property type="entry name" value="Zinc finger protein 133"/>
    <property type="match status" value="1"/>
</dbReference>
<feature type="region of interest" description="Disordered" evidence="13">
    <location>
        <begin position="988"/>
        <end position="1028"/>
    </location>
</feature>
<feature type="domain" description="C2H2-type" evidence="14">
    <location>
        <begin position="1302"/>
        <end position="1324"/>
    </location>
</feature>
<feature type="domain" description="C2H2-type" evidence="14">
    <location>
        <begin position="1508"/>
        <end position="1536"/>
    </location>
</feature>
<dbReference type="EMBL" id="JARKIK010000042">
    <property type="protein sequence ID" value="KAK8737206.1"/>
    <property type="molecule type" value="Genomic_DNA"/>
</dbReference>
<accession>A0AAW0XBU9</accession>
<keyword evidence="7" id="KW-0862">Zinc</keyword>
<gene>
    <name evidence="15" type="ORF">OTU49_004382</name>
</gene>
<evidence type="ECO:0000256" key="5">
    <source>
        <dbReference type="ARBA" id="ARBA00022737"/>
    </source>
</evidence>
<reference evidence="15 16" key="1">
    <citation type="journal article" date="2024" name="BMC Genomics">
        <title>Genome assembly of redclaw crayfish (Cherax quadricarinatus) provides insights into its immune adaptation and hypoxia tolerance.</title>
        <authorList>
            <person name="Liu Z."/>
            <person name="Zheng J."/>
            <person name="Li H."/>
            <person name="Fang K."/>
            <person name="Wang S."/>
            <person name="He J."/>
            <person name="Zhou D."/>
            <person name="Weng S."/>
            <person name="Chi M."/>
            <person name="Gu Z."/>
            <person name="He J."/>
            <person name="Li F."/>
            <person name="Wang M."/>
        </authorList>
    </citation>
    <scope>NUCLEOTIDE SEQUENCE [LARGE SCALE GENOMIC DNA]</scope>
    <source>
        <strain evidence="15">ZL_2023a</strain>
    </source>
</reference>
<dbReference type="GO" id="GO:0003690">
    <property type="term" value="F:double-stranded DNA binding"/>
    <property type="evidence" value="ECO:0007669"/>
    <property type="project" value="UniProtKB-ARBA"/>
</dbReference>
<dbReference type="PANTHER" id="PTHR24408">
    <property type="entry name" value="ZINC FINGER PROTEIN"/>
    <property type="match status" value="1"/>
</dbReference>
<feature type="domain" description="C2H2-type" evidence="14">
    <location>
        <begin position="1128"/>
        <end position="1149"/>
    </location>
</feature>
<sequence>MAGGEGGNGAGSDGSGGGSGGTAGNTSVCPVCGYNQPNLSQHLSRHSKEDIIRAVTNGHPLPELANRRPPGRPRRPSYPIPSVANVAPISPRTSTSQTPLLLAGNPTHEQTLGASLAPLPQSSTPLIQPPRNGIPLAATPLQHGAAASNYLIISNNMFPAGSVIPNNLQLGNNGVSYLIPSSGGLMLAAAPSTNQTIFVQTPTTATQSVPIKHQPAAPVSIAAPGTVIGGLYNNQPRRPPRPLLPEPPVCYIEEPCSQQTQDGVQLPSVENSYRMEANTNQTILSNDRNYFKQRHEPASVSQKAIINIGKNISIALPKDLVWQKKRLKEIINQELVRALLMNDSQGESENTENQPSTSTGKKKTVFFPGKNGVVCYEVKEDVYGASSNGLRGDVSEECIEENPLRIDSDLDDSDNTHGFDDDQQYGESKQEVDPLATTLVVPISSRCRNSSEFKNSSSIHIDPNVPSPAHNITIENGLDSFARHETLSPYCIPVNEPIQVIFDDRGHNGHTSGCSGISHGHTTGINVRSDKASYERDGHKISFEVSSNSADKNNETRSKRISSRKVEVSDSGINVAICNASRIPGNFTYVEQTSGSASQNIETNKSEEQNESGLCCEDEPPLSFLTSDRTLNTLLDDSTLQEMVYVEEQVLGAVEEVFAGENSSNLPSTSSSIVNGTSSQKMPPRKMNKSYVTGYEKQHCIPSTLEENEREKKQDVKCKIEPLCSSQSSSSASRTASYQSNQTCQNQPVLSSSTSLGEKIETSTQEQEEELVDDPSLVGDLGNENIFQDDQMFERELNSQQTEEVMSLKASETLADSDSERATPHEELQDLMFYDRSCMFAGEPGPANLSPRTYPSIDSSAFHALTPALITPLEHTVQIESGQNGSISSLVGGHTEDGVVEMPPAETTMHLAADECCTVLPPMGLNITQLFPTSHQETATSTSSSHFYNGIVSLTPSQVTFADLMEDSKLGSKMLSLENTCNNLNRQLSPVPSTSGLQVSNLPKPTKEDEDYEFEYESDCYGDSDSESGVTNRGPLDLDHWKCLECNKMFKSLKEKLLHAGQHSPCAEAMEKSGAIRSAAQVKLIQLGIKKDAEEDSGISLLHCKEEMGAMQDETRSMLESFASNGEYKCPECSSRFPSAETLFEHRKMVFKSRVTCQICHVVFKKRILKIKHMKTHTMADLKCLICNRTYPNRYSWSQHQLFHMGLVLFECKECGRRFQRRSELEVHSRTHTGERPFHCVSCSSAFATRQALKRHLVTHMDGQEVDCDVCQKTYKNIVCLNKHKLKAHSKHKGKTKVRRDFMCNTCNEVFPSEKKLAWHRETHERWPKKCQQCGECFIHQSSLTKHIRQKHDPHHQTSDGKSENNSTCHVCCKVFKKSSLALHLRTHTGVKPFKCNICNRSFAVKCNLDAHKWVHMGVRDRPHKCKLCERSFHRKKDLEAHIRSHKNIRPFTCNECGKSFIHKNNLQLHVREHSGEKQHKCAFCGKAFFRKYNLDNHVRIHTGEMPYECTICRKDFTQKSNYNVHMKAFHVERHAVHEEL</sequence>
<dbReference type="PROSITE" id="PS00028">
    <property type="entry name" value="ZINC_FINGER_C2H2_1"/>
    <property type="match status" value="12"/>
</dbReference>
<keyword evidence="4" id="KW-0479">Metal-binding</keyword>
<feature type="domain" description="C2H2-type" evidence="14">
    <location>
        <begin position="1394"/>
        <end position="1421"/>
    </location>
</feature>
<dbReference type="GO" id="GO:0043565">
    <property type="term" value="F:sequence-specific DNA binding"/>
    <property type="evidence" value="ECO:0007669"/>
    <property type="project" value="TreeGrafter"/>
</dbReference>
<dbReference type="SUPFAM" id="SSF57667">
    <property type="entry name" value="beta-beta-alpha zinc fingers"/>
    <property type="match status" value="6"/>
</dbReference>
<feature type="domain" description="C2H2-type" evidence="14">
    <location>
        <begin position="1424"/>
        <end position="1451"/>
    </location>
</feature>
<feature type="domain" description="C2H2-type" evidence="14">
    <location>
        <begin position="1238"/>
        <end position="1265"/>
    </location>
</feature>
<feature type="compositionally biased region" description="Basic and acidic residues" evidence="13">
    <location>
        <begin position="405"/>
        <end position="420"/>
    </location>
</feature>
<feature type="compositionally biased region" description="Gly residues" evidence="13">
    <location>
        <begin position="1"/>
        <end position="23"/>
    </location>
</feature>
<evidence type="ECO:0000259" key="14">
    <source>
        <dbReference type="PROSITE" id="PS50157"/>
    </source>
</evidence>
<dbReference type="FunFam" id="3.30.160.60:FF:001370">
    <property type="entry name" value="Zinc finger protein"/>
    <property type="match status" value="1"/>
</dbReference>
<evidence type="ECO:0000256" key="12">
    <source>
        <dbReference type="PROSITE-ProRule" id="PRU00042"/>
    </source>
</evidence>
<feature type="region of interest" description="Disordered" evidence="13">
    <location>
        <begin position="724"/>
        <end position="783"/>
    </location>
</feature>
<feature type="region of interest" description="Disordered" evidence="13">
    <location>
        <begin position="55"/>
        <end position="98"/>
    </location>
</feature>
<keyword evidence="8" id="KW-0805">Transcription regulation</keyword>
<dbReference type="Pfam" id="PF00096">
    <property type="entry name" value="zf-C2H2"/>
    <property type="match status" value="6"/>
</dbReference>
<dbReference type="FunFam" id="3.30.160.60:FF:002343">
    <property type="entry name" value="Zinc finger protein 33A"/>
    <property type="match status" value="1"/>
</dbReference>
<feature type="compositionally biased region" description="Polar residues" evidence="13">
    <location>
        <begin position="342"/>
        <end position="359"/>
    </location>
</feature>
<dbReference type="GO" id="GO:0008270">
    <property type="term" value="F:zinc ion binding"/>
    <property type="evidence" value="ECO:0007669"/>
    <property type="project" value="UniProtKB-KW"/>
</dbReference>
<keyword evidence="6 12" id="KW-0863">Zinc-finger</keyword>
<evidence type="ECO:0000256" key="2">
    <source>
        <dbReference type="ARBA" id="ARBA00004123"/>
    </source>
</evidence>
<feature type="compositionally biased region" description="Polar residues" evidence="13">
    <location>
        <begin position="741"/>
        <end position="756"/>
    </location>
</feature>
<dbReference type="InterPro" id="IPR013087">
    <property type="entry name" value="Znf_C2H2_type"/>
</dbReference>
<comment type="function">
    <text evidence="1">May be involved in transcriptional regulation.</text>
</comment>
<dbReference type="FunFam" id="3.30.160.60:FF:000097">
    <property type="entry name" value="Zinc finger protein"/>
    <property type="match status" value="1"/>
</dbReference>
<name>A0AAW0XBU9_CHEQU</name>
<keyword evidence="10" id="KW-0804">Transcription</keyword>
<feature type="compositionally biased region" description="Low complexity" evidence="13">
    <location>
        <begin position="663"/>
        <end position="679"/>
    </location>
</feature>
<dbReference type="Pfam" id="PF13912">
    <property type="entry name" value="zf-C2H2_6"/>
    <property type="match status" value="2"/>
</dbReference>
<evidence type="ECO:0000256" key="1">
    <source>
        <dbReference type="ARBA" id="ARBA00003767"/>
    </source>
</evidence>
<feature type="domain" description="C2H2-type" evidence="14">
    <location>
        <begin position="1329"/>
        <end position="1357"/>
    </location>
</feature>
<keyword evidence="9" id="KW-0238">DNA-binding</keyword>
<feature type="region of interest" description="Disordered" evidence="13">
    <location>
        <begin position="662"/>
        <end position="690"/>
    </location>
</feature>
<comment type="caution">
    <text evidence="15">The sequence shown here is derived from an EMBL/GenBank/DDBJ whole genome shotgun (WGS) entry which is preliminary data.</text>
</comment>
<comment type="similarity">
    <text evidence="3">Belongs to the krueppel C2H2-type zinc-finger protein family.</text>
</comment>
<evidence type="ECO:0000256" key="3">
    <source>
        <dbReference type="ARBA" id="ARBA00006991"/>
    </source>
</evidence>
<dbReference type="FunFam" id="3.30.160.60:FF:000446">
    <property type="entry name" value="Zinc finger protein"/>
    <property type="match status" value="1"/>
</dbReference>
<feature type="domain" description="C2H2-type" evidence="14">
    <location>
        <begin position="1452"/>
        <end position="1479"/>
    </location>
</feature>
<feature type="compositionally biased region" description="Polar residues" evidence="13">
    <location>
        <begin position="988"/>
        <end position="1003"/>
    </location>
</feature>
<dbReference type="GO" id="GO:0000981">
    <property type="term" value="F:DNA-binding transcription factor activity, RNA polymerase II-specific"/>
    <property type="evidence" value="ECO:0007669"/>
    <property type="project" value="TreeGrafter"/>
</dbReference>
<dbReference type="GO" id="GO:0005634">
    <property type="term" value="C:nucleus"/>
    <property type="evidence" value="ECO:0007669"/>
    <property type="project" value="UniProtKB-SubCell"/>
</dbReference>
<feature type="region of interest" description="Disordered" evidence="13">
    <location>
        <begin position="342"/>
        <end position="363"/>
    </location>
</feature>
<keyword evidence="5" id="KW-0677">Repeat</keyword>